<feature type="region of interest" description="Disordered" evidence="1">
    <location>
        <begin position="786"/>
        <end position="806"/>
    </location>
</feature>
<keyword evidence="4" id="KW-1185">Reference proteome</keyword>
<evidence type="ECO:0000313" key="3">
    <source>
        <dbReference type="EMBL" id="RFF29741.1"/>
    </source>
</evidence>
<name>A0A3E1K6Y9_9GAMM</name>
<feature type="region of interest" description="Disordered" evidence="1">
    <location>
        <begin position="449"/>
        <end position="468"/>
    </location>
</feature>
<dbReference type="InterPro" id="IPR040698">
    <property type="entry name" value="HZS_alpha_mid"/>
</dbReference>
<accession>A0A3E1K6Y9</accession>
<dbReference type="EMBL" id="QUZK01000042">
    <property type="protein sequence ID" value="RFF29741.1"/>
    <property type="molecule type" value="Genomic_DNA"/>
</dbReference>
<organism evidence="3 4">
    <name type="scientific">Wenzhouxiangella sediminis</name>
    <dbReference type="NCBI Taxonomy" id="1792836"/>
    <lineage>
        <taxon>Bacteria</taxon>
        <taxon>Pseudomonadati</taxon>
        <taxon>Pseudomonadota</taxon>
        <taxon>Gammaproteobacteria</taxon>
        <taxon>Chromatiales</taxon>
        <taxon>Wenzhouxiangellaceae</taxon>
        <taxon>Wenzhouxiangella</taxon>
    </lineage>
</organism>
<evidence type="ECO:0000259" key="2">
    <source>
        <dbReference type="Pfam" id="PF18582"/>
    </source>
</evidence>
<dbReference type="Proteomes" id="UP000260351">
    <property type="component" value="Unassembled WGS sequence"/>
</dbReference>
<dbReference type="Pfam" id="PF18582">
    <property type="entry name" value="HZS_alpha"/>
    <property type="match status" value="1"/>
</dbReference>
<reference evidence="3 4" key="1">
    <citation type="submission" date="2018-08" db="EMBL/GenBank/DDBJ databases">
        <title>Wenzhouxiangella salilacus sp. nov., a novel bacterium isolated from a saline lake in Xinjiang Province, China.</title>
        <authorList>
            <person name="Han S."/>
        </authorList>
    </citation>
    <scope>NUCLEOTIDE SEQUENCE [LARGE SCALE GENOMIC DNA]</scope>
    <source>
        <strain evidence="3 4">XDB06</strain>
    </source>
</reference>
<comment type="caution">
    <text evidence="3">The sequence shown here is derived from an EMBL/GenBank/DDBJ whole genome shotgun (WGS) entry which is preliminary data.</text>
</comment>
<sequence length="983" mass="107430">MALLCLACSFDLYAQSIDYDIVYVRQARFGDATNTVWPEVGHPGRIDPGADLVLRHPDGSEEVLVDCTDCAVTDPVVGFEAEWVYYSLFHDVSEDALNPQRNDLSVAGADVFRIHLVSRAIEQLTFGEFTPNTGSGNWDETDPVDPPSGHNRLGYGILNLGPMPLPGGRLAFTSSRNGFIPTRPFTTPTMQLFVMDDDGENVEAIAPMTLGSALHPTILKDGRLMFSSYESQGLRDRRLWGVWAIQPDGRAWEPLVSAMSSPEAFHFMTQVSSGDIVVEAYYNINNNGFGALYAFPPSPPAGEPAFNSWDPAQNPQIDMTPSNGQPGSFTMAYTPRGYYAVTPMTHHNDDAAPLGDDGQRVGKFTHPSAAPGNDLLVVWSPGPANDLDRPTPEPYYDAGVYLVPDTAPVWHPDQLVPLVEDEGFNAAWPRAVVPYRAIHGVDEPAELEWLPNDGSAHPELPEGTPHGLVGTSSLYKRESFPHAGDEDFDGLDPFNTSQNRNGNNRRWSNWFYQGADAGKYDNSDIWAIRILAMEGIPDRRYGPNGGSTNGFVSHANERLRILGEIPVRKFDQEGAPVLDPEGNPDTSFLAKLPADTPFTFQTIDRNGMVLNMSQTWHQVRPGEMRADCGGCHAHSQQPLAFESTAAAQPGFEVPDLSDGTPLLTHDDAGEPVLEHRPERVVDVEFLRDVRPILQDHCVQCHNGAQNAGNLDLSETTLVDGCSWNVPDLPGDYRRLAADECADYGYAPVISNGSWRQTNASRYVRKFQSRRSLLAWKVFGQRLDGWTNADHPTESTPGDAETLPEGTDPNEADLDFTGTIMPPPDSGVPPLTIGEKMTIARWIDLGAPIDLTSQLGYPPDLGWFMDTQRPVLTIASPRPERTPQPVDVIRVGAADANSGLADGSLSIRADFPVLGRPAGAELVDLAVLESDGSWAIALPEGLPGNLVDAHVFAEVADVQGNVTRVSRRFHTTGTGRIFSDRFRQ</sequence>
<dbReference type="SUPFAM" id="SSF82171">
    <property type="entry name" value="DPP6 N-terminal domain-like"/>
    <property type="match status" value="1"/>
</dbReference>
<evidence type="ECO:0000256" key="1">
    <source>
        <dbReference type="SAM" id="MobiDB-lite"/>
    </source>
</evidence>
<dbReference type="AlphaFoldDB" id="A0A3E1K6Y9"/>
<protein>
    <recommendedName>
        <fullName evidence="2">Hydrazine synthase alpha subunit middle domain-containing protein</fullName>
    </recommendedName>
</protein>
<gene>
    <name evidence="3" type="ORF">DZC52_11735</name>
</gene>
<feature type="domain" description="Hydrazine synthase alpha subunit middle" evidence="2">
    <location>
        <begin position="583"/>
        <end position="632"/>
    </location>
</feature>
<feature type="region of interest" description="Disordered" evidence="1">
    <location>
        <begin position="479"/>
        <end position="500"/>
    </location>
</feature>
<proteinExistence type="predicted"/>
<evidence type="ECO:0000313" key="4">
    <source>
        <dbReference type="Proteomes" id="UP000260351"/>
    </source>
</evidence>